<organism evidence="2">
    <name type="scientific">Timema poppense</name>
    <name type="common">Walking stick</name>
    <dbReference type="NCBI Taxonomy" id="170557"/>
    <lineage>
        <taxon>Eukaryota</taxon>
        <taxon>Metazoa</taxon>
        <taxon>Ecdysozoa</taxon>
        <taxon>Arthropoda</taxon>
        <taxon>Hexapoda</taxon>
        <taxon>Insecta</taxon>
        <taxon>Pterygota</taxon>
        <taxon>Neoptera</taxon>
        <taxon>Polyneoptera</taxon>
        <taxon>Phasmatodea</taxon>
        <taxon>Timematodea</taxon>
        <taxon>Timematoidea</taxon>
        <taxon>Timematidae</taxon>
        <taxon>Timema</taxon>
    </lineage>
</organism>
<evidence type="ECO:0000313" key="2">
    <source>
        <dbReference type="EMBL" id="CAD7421540.1"/>
    </source>
</evidence>
<protein>
    <submittedName>
        <fullName evidence="2">Uncharacterized protein</fullName>
    </submittedName>
</protein>
<proteinExistence type="predicted"/>
<feature type="region of interest" description="Disordered" evidence="1">
    <location>
        <begin position="55"/>
        <end position="78"/>
    </location>
</feature>
<gene>
    <name evidence="2" type="ORF">TPSB3V08_LOCUS14955</name>
</gene>
<dbReference type="EMBL" id="OD053660">
    <property type="protein sequence ID" value="CAD7421540.1"/>
    <property type="molecule type" value="Genomic_DNA"/>
</dbReference>
<dbReference type="AlphaFoldDB" id="A0A7R9DWV3"/>
<sequence>MCEHSWDCIPDESTPRNNWKWTDQERCHCLPVFMSQVSLPTRHLTRVHERHHLTTTASILNRLRGQRDNRPMKSRRTS</sequence>
<name>A0A7R9DWV3_TIMPO</name>
<reference evidence="2" key="1">
    <citation type="submission" date="2020-11" db="EMBL/GenBank/DDBJ databases">
        <authorList>
            <person name="Tran Van P."/>
        </authorList>
    </citation>
    <scope>NUCLEOTIDE SEQUENCE</scope>
</reference>
<accession>A0A7R9DWV3</accession>
<evidence type="ECO:0000256" key="1">
    <source>
        <dbReference type="SAM" id="MobiDB-lite"/>
    </source>
</evidence>